<organism evidence="2">
    <name type="scientific">Cacopsylla melanoneura</name>
    <dbReference type="NCBI Taxonomy" id="428564"/>
    <lineage>
        <taxon>Eukaryota</taxon>
        <taxon>Metazoa</taxon>
        <taxon>Ecdysozoa</taxon>
        <taxon>Arthropoda</taxon>
        <taxon>Hexapoda</taxon>
        <taxon>Insecta</taxon>
        <taxon>Pterygota</taxon>
        <taxon>Neoptera</taxon>
        <taxon>Paraneoptera</taxon>
        <taxon>Hemiptera</taxon>
        <taxon>Sternorrhyncha</taxon>
        <taxon>Psylloidea</taxon>
        <taxon>Psyllidae</taxon>
        <taxon>Psyllinae</taxon>
        <taxon>Cacopsylla</taxon>
    </lineage>
</organism>
<evidence type="ECO:0008006" key="3">
    <source>
        <dbReference type="Google" id="ProtNLM"/>
    </source>
</evidence>
<sequence length="127" mass="14466">MYRLMIMNLVIMMRTGTLMSTRAPLINVLSAPVLTIQENKRYVTLLAYIHTGRKTSACVSCVRGDFTLRKLWSVTNPWPMIQVYRIDVSNVARDSIPPLLYKVMSGFMDTPHSNVQCVRRRSNPCSG</sequence>
<proteinExistence type="predicted"/>
<name>A0A8D8UGP9_9HEMI</name>
<feature type="chain" id="PRO_5036262201" description="Secreted protein" evidence="1">
    <location>
        <begin position="21"/>
        <end position="127"/>
    </location>
</feature>
<evidence type="ECO:0000256" key="1">
    <source>
        <dbReference type="SAM" id="SignalP"/>
    </source>
</evidence>
<dbReference type="EMBL" id="HBUF01341166">
    <property type="protein sequence ID" value="CAG6703691.1"/>
    <property type="molecule type" value="Transcribed_RNA"/>
</dbReference>
<dbReference type="EMBL" id="HBUF01341165">
    <property type="protein sequence ID" value="CAG6703686.1"/>
    <property type="molecule type" value="Transcribed_RNA"/>
</dbReference>
<dbReference type="AlphaFoldDB" id="A0A8D8UGP9"/>
<accession>A0A8D8UGP9</accession>
<dbReference type="EMBL" id="HBUF01341170">
    <property type="protein sequence ID" value="CAG6703713.1"/>
    <property type="molecule type" value="Transcribed_RNA"/>
</dbReference>
<protein>
    <recommendedName>
        <fullName evidence="3">Secreted protein</fullName>
    </recommendedName>
</protein>
<reference evidence="2" key="1">
    <citation type="submission" date="2021-05" db="EMBL/GenBank/DDBJ databases">
        <authorList>
            <person name="Alioto T."/>
            <person name="Alioto T."/>
            <person name="Gomez Garrido J."/>
        </authorList>
    </citation>
    <scope>NUCLEOTIDE SEQUENCE</scope>
</reference>
<evidence type="ECO:0000313" key="2">
    <source>
        <dbReference type="EMBL" id="CAG6703691.1"/>
    </source>
</evidence>
<feature type="signal peptide" evidence="1">
    <location>
        <begin position="1"/>
        <end position="20"/>
    </location>
</feature>
<dbReference type="EMBL" id="HBUF01341168">
    <property type="protein sequence ID" value="CAG6703702.1"/>
    <property type="molecule type" value="Transcribed_RNA"/>
</dbReference>
<dbReference type="EMBL" id="HBUF01341167">
    <property type="protein sequence ID" value="CAG6703696.1"/>
    <property type="molecule type" value="Transcribed_RNA"/>
</dbReference>
<dbReference type="EMBL" id="HBUF01341169">
    <property type="protein sequence ID" value="CAG6703707.1"/>
    <property type="molecule type" value="Transcribed_RNA"/>
</dbReference>
<keyword evidence="1" id="KW-0732">Signal</keyword>